<dbReference type="GO" id="GO:0005886">
    <property type="term" value="C:plasma membrane"/>
    <property type="evidence" value="ECO:0007669"/>
    <property type="project" value="UniProtKB-SubCell"/>
</dbReference>
<evidence type="ECO:0000256" key="6">
    <source>
        <dbReference type="ARBA" id="ARBA00023212"/>
    </source>
</evidence>
<evidence type="ECO:0000256" key="3">
    <source>
        <dbReference type="ARBA" id="ARBA00022475"/>
    </source>
</evidence>
<dbReference type="SUPFAM" id="SSF54236">
    <property type="entry name" value="Ubiquitin-like"/>
    <property type="match status" value="1"/>
</dbReference>
<evidence type="ECO:0000256" key="1">
    <source>
        <dbReference type="ARBA" id="ARBA00004202"/>
    </source>
</evidence>
<dbReference type="FunFam" id="2.30.29.30:FF:000048">
    <property type="entry name" value="Ras association (RalGDS/AF-6) and pleckstrin homology domains 1"/>
    <property type="match status" value="1"/>
</dbReference>
<evidence type="ECO:0000256" key="2">
    <source>
        <dbReference type="ARBA" id="ARBA00004245"/>
    </source>
</evidence>
<feature type="region of interest" description="Disordered" evidence="8">
    <location>
        <begin position="161"/>
        <end position="215"/>
    </location>
</feature>
<keyword evidence="4" id="KW-0963">Cytoplasm</keyword>
<dbReference type="SUPFAM" id="SSF50729">
    <property type="entry name" value="PH domain-like"/>
    <property type="match status" value="1"/>
</dbReference>
<evidence type="ECO:0000313" key="11">
    <source>
        <dbReference type="Ensembl" id="ENSSMAP00000051453.1"/>
    </source>
</evidence>
<dbReference type="InterPro" id="IPR039664">
    <property type="entry name" value="GRB/APBB1IP"/>
</dbReference>
<reference evidence="11" key="2">
    <citation type="submission" date="2025-08" db="UniProtKB">
        <authorList>
            <consortium name="Ensembl"/>
        </authorList>
    </citation>
    <scope>IDENTIFICATION</scope>
</reference>
<evidence type="ECO:0000259" key="10">
    <source>
        <dbReference type="PROSITE" id="PS50200"/>
    </source>
</evidence>
<feature type="compositionally biased region" description="Low complexity" evidence="8">
    <location>
        <begin position="572"/>
        <end position="583"/>
    </location>
</feature>
<dbReference type="GO" id="GO:0005856">
    <property type="term" value="C:cytoskeleton"/>
    <property type="evidence" value="ECO:0007669"/>
    <property type="project" value="UniProtKB-SubCell"/>
</dbReference>
<dbReference type="SMART" id="SM00314">
    <property type="entry name" value="RA"/>
    <property type="match status" value="1"/>
</dbReference>
<accession>A0A8D3CVZ5</accession>
<dbReference type="FunFam" id="3.10.20.90:FF:000027">
    <property type="entry name" value="Ras association (RalGDS/AF-6) and pleckstrin homology domains 1"/>
    <property type="match status" value="1"/>
</dbReference>
<dbReference type="PROSITE" id="PS50003">
    <property type="entry name" value="PH_DOMAIN"/>
    <property type="match status" value="1"/>
</dbReference>
<dbReference type="Gene3D" id="3.10.20.90">
    <property type="entry name" value="Phosphatidylinositol 3-kinase Catalytic Subunit, Chain A, domain 1"/>
    <property type="match status" value="1"/>
</dbReference>
<dbReference type="CDD" id="cd01259">
    <property type="entry name" value="PH_APBB1IP"/>
    <property type="match status" value="1"/>
</dbReference>
<feature type="compositionally biased region" description="Low complexity" evidence="8">
    <location>
        <begin position="206"/>
        <end position="215"/>
    </location>
</feature>
<dbReference type="PANTHER" id="PTHR11243:SF15">
    <property type="entry name" value="RAS-ASSOCIATED AND PLECKSTRIN HOMOLOGY DOMAINS-CONTAINING PROTEIN 1"/>
    <property type="match status" value="1"/>
</dbReference>
<dbReference type="Proteomes" id="UP000694558">
    <property type="component" value="Chromosome 1"/>
</dbReference>
<feature type="domain" description="Ras-associating" evidence="10">
    <location>
        <begin position="304"/>
        <end position="390"/>
    </location>
</feature>
<evidence type="ECO:0000256" key="7">
    <source>
        <dbReference type="ARBA" id="ARBA00038382"/>
    </source>
</evidence>
<dbReference type="Pfam" id="PF00169">
    <property type="entry name" value="PH"/>
    <property type="match status" value="1"/>
</dbReference>
<keyword evidence="3" id="KW-1003">Cell membrane</keyword>
<evidence type="ECO:0000256" key="4">
    <source>
        <dbReference type="ARBA" id="ARBA00022490"/>
    </source>
</evidence>
<dbReference type="GO" id="GO:0007165">
    <property type="term" value="P:signal transduction"/>
    <property type="evidence" value="ECO:0007669"/>
    <property type="project" value="InterPro"/>
</dbReference>
<reference evidence="11" key="1">
    <citation type="submission" date="2023-05" db="EMBL/GenBank/DDBJ databases">
        <title>High-quality long-read genome of Scophthalmus maximus.</title>
        <authorList>
            <person name="Lien S."/>
            <person name="Martinez P."/>
        </authorList>
    </citation>
    <scope>NUCLEOTIDE SEQUENCE [LARGE SCALE GENOMIC DNA]</scope>
</reference>
<feature type="region of interest" description="Disordered" evidence="8">
    <location>
        <begin position="1"/>
        <end position="26"/>
    </location>
</feature>
<feature type="compositionally biased region" description="Polar residues" evidence="8">
    <location>
        <begin position="102"/>
        <end position="117"/>
    </location>
</feature>
<dbReference type="InterPro" id="IPR000159">
    <property type="entry name" value="RA_dom"/>
</dbReference>
<keyword evidence="6" id="KW-0206">Cytoskeleton</keyword>
<dbReference type="Pfam" id="PF21989">
    <property type="entry name" value="RA_2"/>
    <property type="match status" value="1"/>
</dbReference>
<gene>
    <name evidence="11" type="primary">raph1b</name>
</gene>
<protein>
    <submittedName>
        <fullName evidence="11">Ras association (RalGDS/AF-6) and pleckstrin homology domains 1b</fullName>
    </submittedName>
</protein>
<dbReference type="InterPro" id="IPR029071">
    <property type="entry name" value="Ubiquitin-like_domsf"/>
</dbReference>
<feature type="compositionally biased region" description="Polar residues" evidence="8">
    <location>
        <begin position="234"/>
        <end position="249"/>
    </location>
</feature>
<comment type="subcellular location">
    <subcellularLocation>
        <location evidence="1">Cell membrane</location>
        <topology evidence="1">Peripheral membrane protein</topology>
    </subcellularLocation>
    <subcellularLocation>
        <location evidence="2">Cytoplasm</location>
        <location evidence="2">Cytoskeleton</location>
    </subcellularLocation>
</comment>
<dbReference type="PANTHER" id="PTHR11243">
    <property type="entry name" value="GROWTH FACTOR RECEPTOR-BOUND PROTEIN"/>
    <property type="match status" value="1"/>
</dbReference>
<name>A0A8D3CVZ5_SCOMX</name>
<feature type="compositionally biased region" description="Acidic residues" evidence="8">
    <location>
        <begin position="1"/>
        <end position="23"/>
    </location>
</feature>
<evidence type="ECO:0000256" key="5">
    <source>
        <dbReference type="ARBA" id="ARBA00023136"/>
    </source>
</evidence>
<dbReference type="SMART" id="SM00233">
    <property type="entry name" value="PH"/>
    <property type="match status" value="1"/>
</dbReference>
<dbReference type="PROSITE" id="PS50200">
    <property type="entry name" value="RA"/>
    <property type="match status" value="1"/>
</dbReference>
<evidence type="ECO:0000259" key="9">
    <source>
        <dbReference type="PROSITE" id="PS50003"/>
    </source>
</evidence>
<keyword evidence="5" id="KW-0472">Membrane</keyword>
<proteinExistence type="inferred from homology"/>
<feature type="region of interest" description="Disordered" evidence="8">
    <location>
        <begin position="38"/>
        <end position="59"/>
    </location>
</feature>
<dbReference type="GeneTree" id="ENSGT00940000156552"/>
<feature type="region of interest" description="Disordered" evidence="8">
    <location>
        <begin position="102"/>
        <end position="147"/>
    </location>
</feature>
<dbReference type="Gene3D" id="2.30.29.30">
    <property type="entry name" value="Pleckstrin-homology domain (PH domain)/Phosphotyrosine-binding domain (PTB)"/>
    <property type="match status" value="1"/>
</dbReference>
<dbReference type="InterPro" id="IPR011993">
    <property type="entry name" value="PH-like_dom_sf"/>
</dbReference>
<sequence length="626" mass="69781">MEQVSDEELDHGAEEDSDKEDQDLDKMFGAWLGELDKLTQSLDDGRPQKAMQKPPLRQETNMANFSYRFSMYNINEALNQGDTVDLDALMADLCTIEQELNTISRPNSTSRGQSKGQQRAPGGRSASAKHTGTIRGGSVNARPAASNISLDDITSQLEKASLSMDEAARQTSSSSSSSSSSFSSTTLRRTGSVGAVSEQEAPSQRSSVNSACASASSMDSLDIDKVMAGGEVEGQSSPSTQGQNQTSTEGDVDRHSYLDRETSLILKSIAGKPSHLLTKEEQAAKLKAEKIRVALEKIKEAQVKKLVIRVHMSDESSKTMMVDERQTVRQVLDSLLDKSHCGYSPDWSLVETINELQMERIFEDHENLVENLLNWTRDSHNKLMFIERIEKYALFKNPQNYLLGRKETSEMADRNKEALLEECFCGGTVSVPEIEGILWLKEDGKKSWKKRYFLLRASGIYYVPKGKAKASRDLVCFLQLDHVNVYYGQDYRSKYKAPTDYCLALKHPQIQKKSQYIKYLCCDDVRTLHQWVNGIRIAKYGKQLYVNYQEAMKRTEAAYDWSSLSTSSIRSGSSSASIPESQSNHSGHSDSGVDTGSSHGRSQSVVSSIFSEAWKRGTQIEENSKV</sequence>
<dbReference type="InterPro" id="IPR039665">
    <property type="entry name" value="PH_APBB1IP"/>
</dbReference>
<feature type="domain" description="PH" evidence="9">
    <location>
        <begin position="431"/>
        <end position="540"/>
    </location>
</feature>
<feature type="compositionally biased region" description="Low complexity" evidence="8">
    <location>
        <begin position="172"/>
        <end position="184"/>
    </location>
</feature>
<dbReference type="AlphaFoldDB" id="A0A8D3CVZ5"/>
<feature type="region of interest" description="Disordered" evidence="8">
    <location>
        <begin position="231"/>
        <end position="257"/>
    </location>
</feature>
<dbReference type="InterPro" id="IPR001849">
    <property type="entry name" value="PH_domain"/>
</dbReference>
<dbReference type="Ensembl" id="ENSSMAT00000052408.1">
    <property type="protein sequence ID" value="ENSSMAP00000051453.1"/>
    <property type="gene ID" value="ENSSMAG00000007021.2"/>
</dbReference>
<evidence type="ECO:0000256" key="8">
    <source>
        <dbReference type="SAM" id="MobiDB-lite"/>
    </source>
</evidence>
<comment type="similarity">
    <text evidence="7">Belongs to the MRL family.</text>
</comment>
<feature type="region of interest" description="Disordered" evidence="8">
    <location>
        <begin position="572"/>
        <end position="604"/>
    </location>
</feature>
<dbReference type="GO" id="GO:0005829">
    <property type="term" value="C:cytosol"/>
    <property type="evidence" value="ECO:0007669"/>
    <property type="project" value="TreeGrafter"/>
</dbReference>
<evidence type="ECO:0000313" key="12">
    <source>
        <dbReference type="Proteomes" id="UP000694558"/>
    </source>
</evidence>
<organism evidence="11 12">
    <name type="scientific">Scophthalmus maximus</name>
    <name type="common">Turbot</name>
    <name type="synonym">Psetta maxima</name>
    <dbReference type="NCBI Taxonomy" id="52904"/>
    <lineage>
        <taxon>Eukaryota</taxon>
        <taxon>Metazoa</taxon>
        <taxon>Chordata</taxon>
        <taxon>Craniata</taxon>
        <taxon>Vertebrata</taxon>
        <taxon>Euteleostomi</taxon>
        <taxon>Actinopterygii</taxon>
        <taxon>Neopterygii</taxon>
        <taxon>Teleostei</taxon>
        <taxon>Neoteleostei</taxon>
        <taxon>Acanthomorphata</taxon>
        <taxon>Carangaria</taxon>
        <taxon>Pleuronectiformes</taxon>
        <taxon>Pleuronectoidei</taxon>
        <taxon>Scophthalmidae</taxon>
        <taxon>Scophthalmus</taxon>
    </lineage>
</organism>